<dbReference type="FunFam" id="3.40.390.10:FF:000009">
    <property type="entry name" value="Oligopeptidase A"/>
    <property type="match status" value="1"/>
</dbReference>
<dbReference type="PANTHER" id="PTHR43660">
    <property type="entry name" value="DIPEPTIDYL CARBOXYPEPTIDASE"/>
    <property type="match status" value="1"/>
</dbReference>
<comment type="similarity">
    <text evidence="1 7">Belongs to the peptidase M3 family.</text>
</comment>
<dbReference type="Gene3D" id="1.10.1370.10">
    <property type="entry name" value="Neurolysin, domain 3"/>
    <property type="match status" value="1"/>
</dbReference>
<feature type="signal peptide" evidence="8">
    <location>
        <begin position="1"/>
        <end position="20"/>
    </location>
</feature>
<dbReference type="InterPro" id="IPR024079">
    <property type="entry name" value="MetalloPept_cat_dom_sf"/>
</dbReference>
<keyword evidence="3 7" id="KW-0479">Metal-binding</keyword>
<dbReference type="GO" id="GO:0005829">
    <property type="term" value="C:cytosol"/>
    <property type="evidence" value="ECO:0007669"/>
    <property type="project" value="TreeGrafter"/>
</dbReference>
<keyword evidence="10" id="KW-0121">Carboxypeptidase</keyword>
<evidence type="ECO:0000256" key="1">
    <source>
        <dbReference type="ARBA" id="ARBA00006040"/>
    </source>
</evidence>
<dbReference type="InterPro" id="IPR045090">
    <property type="entry name" value="Pept_M3A_M3B"/>
</dbReference>
<evidence type="ECO:0000256" key="2">
    <source>
        <dbReference type="ARBA" id="ARBA00022670"/>
    </source>
</evidence>
<dbReference type="Gene3D" id="1.20.1050.40">
    <property type="entry name" value="Endopeptidase. Chain P, domain 1"/>
    <property type="match status" value="1"/>
</dbReference>
<feature type="domain" description="Peptidase M3A/M3B catalytic" evidence="9">
    <location>
        <begin position="245"/>
        <end position="694"/>
    </location>
</feature>
<dbReference type="InterPro" id="IPR024077">
    <property type="entry name" value="Neurolysin/TOP_dom2"/>
</dbReference>
<name>A0A840CM52_9BACT</name>
<protein>
    <submittedName>
        <fullName evidence="10">Peptidyl-dipeptidase Dcp</fullName>
        <ecNumber evidence="10">3.4.15.5</ecNumber>
    </submittedName>
</protein>
<organism evidence="10 11">
    <name type="scientific">Dysgonomonas hofstadii</name>
    <dbReference type="NCBI Taxonomy" id="637886"/>
    <lineage>
        <taxon>Bacteria</taxon>
        <taxon>Pseudomonadati</taxon>
        <taxon>Bacteroidota</taxon>
        <taxon>Bacteroidia</taxon>
        <taxon>Bacteroidales</taxon>
        <taxon>Dysgonomonadaceae</taxon>
        <taxon>Dysgonomonas</taxon>
    </lineage>
</organism>
<dbReference type="SUPFAM" id="SSF55486">
    <property type="entry name" value="Metalloproteases ('zincins'), catalytic domain"/>
    <property type="match status" value="1"/>
</dbReference>
<dbReference type="EMBL" id="JACIEP010000005">
    <property type="protein sequence ID" value="MBB4035759.1"/>
    <property type="molecule type" value="Genomic_DNA"/>
</dbReference>
<dbReference type="Gene3D" id="3.40.390.10">
    <property type="entry name" value="Collagenase (Catalytic Domain)"/>
    <property type="match status" value="1"/>
</dbReference>
<evidence type="ECO:0000256" key="5">
    <source>
        <dbReference type="ARBA" id="ARBA00022833"/>
    </source>
</evidence>
<keyword evidence="4 7" id="KW-0378">Hydrolase</keyword>
<dbReference type="CDD" id="cd06456">
    <property type="entry name" value="M3A_DCP"/>
    <property type="match status" value="1"/>
</dbReference>
<keyword evidence="8" id="KW-0732">Signal</keyword>
<keyword evidence="6 7" id="KW-0482">Metalloprotease</keyword>
<feature type="chain" id="PRO_5032707830" evidence="8">
    <location>
        <begin position="21"/>
        <end position="696"/>
    </location>
</feature>
<evidence type="ECO:0000256" key="6">
    <source>
        <dbReference type="ARBA" id="ARBA00023049"/>
    </source>
</evidence>
<evidence type="ECO:0000259" key="9">
    <source>
        <dbReference type="Pfam" id="PF01432"/>
    </source>
</evidence>
<accession>A0A840CM52</accession>
<evidence type="ECO:0000256" key="4">
    <source>
        <dbReference type="ARBA" id="ARBA00022801"/>
    </source>
</evidence>
<dbReference type="EC" id="3.4.15.5" evidence="10"/>
<dbReference type="Proteomes" id="UP000555103">
    <property type="component" value="Unassembled WGS sequence"/>
</dbReference>
<dbReference type="GO" id="GO:0046872">
    <property type="term" value="F:metal ion binding"/>
    <property type="evidence" value="ECO:0007669"/>
    <property type="project" value="UniProtKB-UniRule"/>
</dbReference>
<keyword evidence="11" id="KW-1185">Reference proteome</keyword>
<dbReference type="GO" id="GO:0006508">
    <property type="term" value="P:proteolysis"/>
    <property type="evidence" value="ECO:0007669"/>
    <property type="project" value="UniProtKB-KW"/>
</dbReference>
<dbReference type="Pfam" id="PF01432">
    <property type="entry name" value="Peptidase_M3"/>
    <property type="match status" value="1"/>
</dbReference>
<comment type="caution">
    <text evidence="10">The sequence shown here is derived from an EMBL/GenBank/DDBJ whole genome shotgun (WGS) entry which is preliminary data.</text>
</comment>
<evidence type="ECO:0000256" key="7">
    <source>
        <dbReference type="RuleBase" id="RU003435"/>
    </source>
</evidence>
<comment type="cofactor">
    <cofactor evidence="7">
        <name>Zn(2+)</name>
        <dbReference type="ChEBI" id="CHEBI:29105"/>
    </cofactor>
    <text evidence="7">Binds 1 zinc ion.</text>
</comment>
<dbReference type="RefSeq" id="WP_183306687.1">
    <property type="nucleotide sequence ID" value="NZ_JACIEP010000005.1"/>
</dbReference>
<proteinExistence type="inferred from homology"/>
<evidence type="ECO:0000313" key="11">
    <source>
        <dbReference type="Proteomes" id="UP000555103"/>
    </source>
</evidence>
<dbReference type="AlphaFoldDB" id="A0A840CM52"/>
<reference evidence="10 11" key="1">
    <citation type="submission" date="2020-08" db="EMBL/GenBank/DDBJ databases">
        <title>Genomic Encyclopedia of Type Strains, Phase IV (KMG-IV): sequencing the most valuable type-strain genomes for metagenomic binning, comparative biology and taxonomic classification.</title>
        <authorList>
            <person name="Goeker M."/>
        </authorList>
    </citation>
    <scope>NUCLEOTIDE SEQUENCE [LARGE SCALE GENOMIC DNA]</scope>
    <source>
        <strain evidence="10 11">DSM 104969</strain>
    </source>
</reference>
<dbReference type="GO" id="GO:0004222">
    <property type="term" value="F:metalloendopeptidase activity"/>
    <property type="evidence" value="ECO:0007669"/>
    <property type="project" value="InterPro"/>
</dbReference>
<keyword evidence="5 7" id="KW-0862">Zinc</keyword>
<dbReference type="GO" id="GO:0004180">
    <property type="term" value="F:carboxypeptidase activity"/>
    <property type="evidence" value="ECO:0007669"/>
    <property type="project" value="UniProtKB-KW"/>
</dbReference>
<gene>
    <name evidence="10" type="ORF">GGR21_001654</name>
</gene>
<dbReference type="InterPro" id="IPR024080">
    <property type="entry name" value="Neurolysin/TOP_N"/>
</dbReference>
<evidence type="ECO:0000313" key="10">
    <source>
        <dbReference type="EMBL" id="MBB4035759.1"/>
    </source>
</evidence>
<keyword evidence="2 7" id="KW-0645">Protease</keyword>
<dbReference type="PANTHER" id="PTHR43660:SF1">
    <property type="entry name" value="DIPEPTIDYL CARBOXYPEPTIDASE"/>
    <property type="match status" value="1"/>
</dbReference>
<dbReference type="InterPro" id="IPR001567">
    <property type="entry name" value="Pept_M3A_M3B_dom"/>
</dbReference>
<sequence length="696" mass="79167">MKKIIISILLLIIAMTTVEAQNPFFKAYKTPYETPPFDKIKNEHYEPAIDKGIEEHKKEINSIVVVRSVPTFENTILRLEESGKLLSKVTSVFFNLLSAESDDEMLEIAQRIQPKLSVHSNEITLNEGLFQKVKAVYDKRFESNLTPEQIRLVEKTYQGFEDSGATLTGADRDKYKELSTKLSQLTLTFGQNALKENNKYEMLLTNETDLAGLPQMVKDAAAAKAKSKDKEGWLFDLSAPSYIAFMKYSSRRDLREKIYRAYTTQCVSGGEFDNQNNVKEIAKTRMEIANLLGYEDYASYVLRNKMAKDKKHVYGLLDDLFNAYATAARQDVKMVEGFAVGMERKGIDLMPWDWSYYSEKLKDAKYSVSDELVRPYFELENVKKGVFGLATDLYGITFKKNTNIPVYHSEVEAFDVLDEKGNFLAVLYTDFHPREGKRQGAWMSEFKGQYVEKGKDSRPHVIIVMNFTRPTGNEPALLTFDEVETFLHEFGHALHGMLTKCTYESLSGTNVLHDFVELPSQIMENWLTEKEYLDKFAVHYKTGEKIPAGLVQKLVDAANFNAGYLCYRQLSFGYLDMGWHTLTKAYEGDVISFERNAMAKTAMLPLVDGAAMSTSFSHIFSGGYAAGYYGYKWAEVLDADAFALFKETGIFNKETAGSFRENILEKGNTEEPMSLYVKFRGQEPSVDALLKRNGIK</sequence>
<dbReference type="InterPro" id="IPR034005">
    <property type="entry name" value="M3A_DCP"/>
</dbReference>
<evidence type="ECO:0000256" key="3">
    <source>
        <dbReference type="ARBA" id="ARBA00022723"/>
    </source>
</evidence>
<dbReference type="GO" id="GO:0008241">
    <property type="term" value="F:peptidyl-dipeptidase activity"/>
    <property type="evidence" value="ECO:0007669"/>
    <property type="project" value="UniProtKB-EC"/>
</dbReference>
<evidence type="ECO:0000256" key="8">
    <source>
        <dbReference type="SAM" id="SignalP"/>
    </source>
</evidence>